<comment type="caution">
    <text evidence="2">The sequence shown here is derived from an EMBL/GenBank/DDBJ whole genome shotgun (WGS) entry which is preliminary data.</text>
</comment>
<dbReference type="CDD" id="cd00085">
    <property type="entry name" value="HNHc"/>
    <property type="match status" value="1"/>
</dbReference>
<keyword evidence="2" id="KW-0255">Endonuclease</keyword>
<dbReference type="AlphaFoldDB" id="A0ABD7MKI4"/>
<name>A0ABD7MKI4_SHISO</name>
<dbReference type="InterPro" id="IPR003615">
    <property type="entry name" value="HNH_nuc"/>
</dbReference>
<dbReference type="GO" id="GO:0004519">
    <property type="term" value="F:endonuclease activity"/>
    <property type="evidence" value="ECO:0007669"/>
    <property type="project" value="UniProtKB-KW"/>
</dbReference>
<keyword evidence="2" id="KW-0378">Hydrolase</keyword>
<dbReference type="RefSeq" id="WP_001080479.1">
    <property type="nucleotide sequence ID" value="NZ_CATNOL010000087.1"/>
</dbReference>
<dbReference type="InterPro" id="IPR002711">
    <property type="entry name" value="HNH"/>
</dbReference>
<proteinExistence type="predicted"/>
<evidence type="ECO:0000259" key="1">
    <source>
        <dbReference type="Pfam" id="PF01844"/>
    </source>
</evidence>
<feature type="domain" description="HNH" evidence="1">
    <location>
        <begin position="171"/>
        <end position="226"/>
    </location>
</feature>
<evidence type="ECO:0000313" key="3">
    <source>
        <dbReference type="Proteomes" id="UP000187717"/>
    </source>
</evidence>
<dbReference type="EMBL" id="FTXV01000123">
    <property type="protein sequence ID" value="SJE20326.1"/>
    <property type="molecule type" value="Genomic_DNA"/>
</dbReference>
<keyword evidence="2" id="KW-0540">Nuclease</keyword>
<sequence length="247" mass="28773">MNRKQFIQSHGATCSNWTWSWSFVNHDKKMVIFGAWDVQKEQERSVILRERWKTKVVEGKERKNLGYIQAIEHIQLIAEGYELYTFDMEQGRNDENRDVAVIKRFTPKLEKRYLRKEGTVWYADFLPNPFPDEITSPENYAEGAKKQVTVNSYERDPKARQACIDHHGTSCGCCEFNFEKVYGEHAKGFIHVHHIKPLHTVGEDYEVNPITDMVPLCPNCHAMVHRGNEVLSVESLKALLFKDSNKI</sequence>
<organism evidence="2 3">
    <name type="scientific">Shigella sonnei</name>
    <dbReference type="NCBI Taxonomy" id="624"/>
    <lineage>
        <taxon>Bacteria</taxon>
        <taxon>Pseudomonadati</taxon>
        <taxon>Pseudomonadota</taxon>
        <taxon>Gammaproteobacteria</taxon>
        <taxon>Enterobacterales</taxon>
        <taxon>Enterobacteriaceae</taxon>
        <taxon>Shigella</taxon>
    </lineage>
</organism>
<dbReference type="GeneID" id="93776030"/>
<accession>A0ABD7MKI4</accession>
<protein>
    <submittedName>
        <fullName evidence="2">Endonuclease</fullName>
    </submittedName>
</protein>
<gene>
    <name evidence="2" type="ORF">SAMEA3356023_03579</name>
</gene>
<evidence type="ECO:0000313" key="2">
    <source>
        <dbReference type="EMBL" id="SJE20326.1"/>
    </source>
</evidence>
<dbReference type="Proteomes" id="UP000187717">
    <property type="component" value="Unassembled WGS sequence"/>
</dbReference>
<reference evidence="2 3" key="1">
    <citation type="submission" date="2017-01" db="EMBL/GenBank/DDBJ databases">
        <authorList>
            <consortium name="Pathogen Informatics"/>
        </authorList>
    </citation>
    <scope>NUCLEOTIDE SEQUENCE [LARGE SCALE GENOMIC DNA]</scope>
    <source>
        <strain evidence="2 3">3626STDY6095480</strain>
    </source>
</reference>
<dbReference type="Pfam" id="PF01844">
    <property type="entry name" value="HNH"/>
    <property type="match status" value="1"/>
</dbReference>